<protein>
    <submittedName>
        <fullName evidence="3">T9SS C-terminal target domain-containing protein</fullName>
    </submittedName>
</protein>
<evidence type="ECO:0000313" key="3">
    <source>
        <dbReference type="EMBL" id="AZA89952.1"/>
    </source>
</evidence>
<dbReference type="NCBIfam" id="TIGR04183">
    <property type="entry name" value="Por_Secre_tail"/>
    <property type="match status" value="1"/>
</dbReference>
<organism evidence="3 4">
    <name type="scientific">Chryseobacterium nakagawai</name>
    <dbReference type="NCBI Taxonomy" id="1241982"/>
    <lineage>
        <taxon>Bacteria</taxon>
        <taxon>Pseudomonadati</taxon>
        <taxon>Bacteroidota</taxon>
        <taxon>Flavobacteriia</taxon>
        <taxon>Flavobacteriales</taxon>
        <taxon>Weeksellaceae</taxon>
        <taxon>Chryseobacterium group</taxon>
        <taxon>Chryseobacterium</taxon>
    </lineage>
</organism>
<dbReference type="AlphaFoldDB" id="A0AAD0YJA2"/>
<evidence type="ECO:0000313" key="4">
    <source>
        <dbReference type="Proteomes" id="UP000278288"/>
    </source>
</evidence>
<keyword evidence="4" id="KW-1185">Reference proteome</keyword>
<dbReference type="Gene3D" id="2.80.10.50">
    <property type="match status" value="6"/>
</dbReference>
<dbReference type="NCBIfam" id="TIGR02608">
    <property type="entry name" value="delta_60_rpt"/>
    <property type="match status" value="10"/>
</dbReference>
<reference evidence="3 4" key="1">
    <citation type="submission" date="2018-11" db="EMBL/GenBank/DDBJ databases">
        <title>Proposal to divide the Flavobacteriaceae and reorganize its genera based on Amino Acid Identity values calculated from whole genome sequences.</title>
        <authorList>
            <person name="Nicholson A.C."/>
            <person name="Gulvik C.A."/>
            <person name="Whitney A.M."/>
            <person name="Humrighouse B.W."/>
            <person name="Bell M."/>
            <person name="Holmes B."/>
            <person name="Steigerwalt A.G."/>
            <person name="Villarma A."/>
            <person name="Sheth M."/>
            <person name="Batra D."/>
            <person name="Pryor J."/>
            <person name="Bernardet J.-F."/>
            <person name="Hugo C."/>
            <person name="Kampfer P."/>
            <person name="Newman J."/>
            <person name="McQuiston J.R."/>
        </authorList>
    </citation>
    <scope>NUCLEOTIDE SEQUENCE [LARGE SCALE GENOMIC DNA]</scope>
    <source>
        <strain evidence="3 4">G0041</strain>
    </source>
</reference>
<dbReference type="Pfam" id="PF17164">
    <property type="entry name" value="DUF5122"/>
    <property type="match status" value="8"/>
</dbReference>
<dbReference type="EMBL" id="CP033923">
    <property type="protein sequence ID" value="AZA89952.1"/>
    <property type="molecule type" value="Genomic_DNA"/>
</dbReference>
<accession>A0AAD0YJA2</accession>
<dbReference type="Pfam" id="PF18962">
    <property type="entry name" value="Por_Secre_tail"/>
    <property type="match status" value="1"/>
</dbReference>
<keyword evidence="1" id="KW-0732">Signal</keyword>
<proteinExistence type="predicted"/>
<feature type="domain" description="Secretion system C-terminal sorting" evidence="2">
    <location>
        <begin position="787"/>
        <end position="852"/>
    </location>
</feature>
<gene>
    <name evidence="3" type="ORF">EG343_04585</name>
</gene>
<dbReference type="InterPro" id="IPR013431">
    <property type="entry name" value="Delta_60_rpt"/>
</dbReference>
<evidence type="ECO:0000256" key="1">
    <source>
        <dbReference type="ARBA" id="ARBA00022729"/>
    </source>
</evidence>
<sequence length="854" mass="94738">MINIYMRLLLIVFCNMIVANLYSQDKYIKDPNFNAAFQTNKHFIDGKEVITTLTQPDGKILVVYKNYEYTLNVGDITKIVRINPDFTLDTSYIGGNFDGTVNSISLQNDGKIVAVGSFTKYNNVTEKNMIRLNGDGTKDNTFNIGTGFGYEMYDTNRSVRKVMVLNGGKILVSGNFLSYNGISTKYVVKLNSDGSLDTAFNFLPTFPNDVIDFGLQQNGKIVAINKNRVWRYNSDGSHDTSFYTHDDNTFSGDIKTIALADDDKIYLGGKFKLSESRQYITRLNADGTMDGSFLPKRFYTMAYENADHNGVFALLPQTGGKVIVAGNFRKYGDNWVGGIIRLNNDGNMDSSFLGRISSIRYESSGEVIQHLRVDNDGDIIAGGRIKLYNEISANNIVKFSATDGEVNMSFRNICKGFDRAPNKVVVQPDGKMLVSGEFSSYNGITRDKIIRLNPDGSVDESFSADAYLYLSSGIYPFDIHLQTDGKIVLLTGNVIQTSYFGAFGGAVIRLNQNGSLDTSFFSLVGNDIGLDGQARQFIVKDDGKIIVPNMYKHNTILLPNQGIVALDTDGNLDNSIVYQKPYSSILWLKLLPDNKILLSGNNSGGAIQRGLGRLLPNGQIDPTFVMAPSFNNNRDFFPTSDGKILALERNSSVHKISRYNNDGTVDVSFVPPTYPMVGTELMYQPLEFENNGKFLTSVPNGFDSRSLVRHNANGTYDTTFDIGTGFTISHTKYYGEIVSEIKKHGNGFVVAGEFDYFDGQYTKGIARLIPQSLLGTKETKTAKKNLIYPNPTTGIINVRTEGFNQYQIMDSLGRVVINSKELTSTIDVSNLPKGVYYIHLNGSKEKSVEKFIKK</sequence>
<name>A0AAD0YJA2_CHRNA</name>
<dbReference type="RefSeq" id="WP_123856410.1">
    <property type="nucleotide sequence ID" value="NZ_CP033923.1"/>
</dbReference>
<dbReference type="InterPro" id="IPR026444">
    <property type="entry name" value="Secre_tail"/>
</dbReference>
<dbReference type="SUPFAM" id="SSF63829">
    <property type="entry name" value="Calcium-dependent phosphotriesterase"/>
    <property type="match status" value="2"/>
</dbReference>
<dbReference type="Proteomes" id="UP000278288">
    <property type="component" value="Chromosome"/>
</dbReference>
<evidence type="ECO:0000259" key="2">
    <source>
        <dbReference type="Pfam" id="PF18962"/>
    </source>
</evidence>
<dbReference type="KEGG" id="cnk:EG343_04585"/>